<dbReference type="Pfam" id="PF00023">
    <property type="entry name" value="Ank"/>
    <property type="match status" value="1"/>
</dbReference>
<dbReference type="EMBL" id="JAWWNJ010000001">
    <property type="protein sequence ID" value="KAK7063762.1"/>
    <property type="molecule type" value="Genomic_DNA"/>
</dbReference>
<feature type="repeat" description="ANK" evidence="3">
    <location>
        <begin position="325"/>
        <end position="361"/>
    </location>
</feature>
<evidence type="ECO:0000256" key="3">
    <source>
        <dbReference type="PROSITE-ProRule" id="PRU00023"/>
    </source>
</evidence>
<evidence type="ECO:0000256" key="1">
    <source>
        <dbReference type="ARBA" id="ARBA00022737"/>
    </source>
</evidence>
<dbReference type="PROSITE" id="PS50088">
    <property type="entry name" value="ANK_REPEAT"/>
    <property type="match status" value="2"/>
</dbReference>
<proteinExistence type="predicted"/>
<evidence type="ECO:0000256" key="2">
    <source>
        <dbReference type="ARBA" id="ARBA00023043"/>
    </source>
</evidence>
<keyword evidence="5" id="KW-1185">Reference proteome</keyword>
<dbReference type="SUPFAM" id="SSF48403">
    <property type="entry name" value="Ankyrin repeat"/>
    <property type="match status" value="1"/>
</dbReference>
<keyword evidence="1" id="KW-0677">Repeat</keyword>
<evidence type="ECO:0000313" key="5">
    <source>
        <dbReference type="Proteomes" id="UP001362999"/>
    </source>
</evidence>
<feature type="repeat" description="ANK" evidence="3">
    <location>
        <begin position="227"/>
        <end position="259"/>
    </location>
</feature>
<comment type="caution">
    <text evidence="4">The sequence shown here is derived from an EMBL/GenBank/DDBJ whole genome shotgun (WGS) entry which is preliminary data.</text>
</comment>
<name>A0AAW0EI57_9AGAR</name>
<gene>
    <name evidence="4" type="ORF">R3P38DRAFT_2820201</name>
</gene>
<dbReference type="Gene3D" id="1.25.40.20">
    <property type="entry name" value="Ankyrin repeat-containing domain"/>
    <property type="match status" value="2"/>
</dbReference>
<dbReference type="InterPro" id="IPR002110">
    <property type="entry name" value="Ankyrin_rpt"/>
</dbReference>
<protein>
    <submittedName>
        <fullName evidence="4">Ankyrin repeat protein</fullName>
    </submittedName>
</protein>
<keyword evidence="2 3" id="KW-0040">ANK repeat</keyword>
<evidence type="ECO:0000313" key="4">
    <source>
        <dbReference type="EMBL" id="KAK7063762.1"/>
    </source>
</evidence>
<reference evidence="4 5" key="1">
    <citation type="journal article" date="2024" name="J Genomics">
        <title>Draft genome sequencing and assembly of Favolaschia claudopus CIRM-BRFM 2984 isolated from oak limbs.</title>
        <authorList>
            <person name="Navarro D."/>
            <person name="Drula E."/>
            <person name="Chaduli D."/>
            <person name="Cazenave R."/>
            <person name="Ahrendt S."/>
            <person name="Wang J."/>
            <person name="Lipzen A."/>
            <person name="Daum C."/>
            <person name="Barry K."/>
            <person name="Grigoriev I.V."/>
            <person name="Favel A."/>
            <person name="Rosso M.N."/>
            <person name="Martin F."/>
        </authorList>
    </citation>
    <scope>NUCLEOTIDE SEQUENCE [LARGE SCALE GENOMIC DNA]</scope>
    <source>
        <strain evidence="4 5">CIRM-BRFM 2984</strain>
    </source>
</reference>
<organism evidence="4 5">
    <name type="scientific">Favolaschia claudopus</name>
    <dbReference type="NCBI Taxonomy" id="2862362"/>
    <lineage>
        <taxon>Eukaryota</taxon>
        <taxon>Fungi</taxon>
        <taxon>Dikarya</taxon>
        <taxon>Basidiomycota</taxon>
        <taxon>Agaricomycotina</taxon>
        <taxon>Agaricomycetes</taxon>
        <taxon>Agaricomycetidae</taxon>
        <taxon>Agaricales</taxon>
        <taxon>Marasmiineae</taxon>
        <taxon>Mycenaceae</taxon>
        <taxon>Favolaschia</taxon>
    </lineage>
</organism>
<dbReference type="PROSITE" id="PS50297">
    <property type="entry name" value="ANK_REP_REGION"/>
    <property type="match status" value="1"/>
</dbReference>
<sequence length="375" mass="41221">MAVLVDLPPELLLHIISFLAEMSIVDKKKWLPRSGPRYRELIPDLTSINALSQANSYLHHILNQSLYDLCASVESLGQVSLLSAAKLELADSIEKIVAAGVSPDNEFMFENRYCSLLHVVSALGLRMTVLKLVEMYGRDVGSKVYAPMALFPHSSALDYAARRGHLEIVRILAPAPIPPPSDSQASSTYTRYLSLALIEAAKGCHRAVCDCLVSQGADANFLDDRYEHCFPLLYAVIKDDLQVVQLLLSAGADPNAARGAVLFKAIAHVHSGFRPDILETLLAAGLDLHVRDPLRQHNVLGICANVALVRFLLVRGVDPNARDSMGRTSLHHAYSLSPRNLSQQIVELLLQFGALPDIADYEGVTPMEMRRRQAM</sequence>
<dbReference type="PANTHER" id="PTHR24171">
    <property type="entry name" value="ANKYRIN REPEAT DOMAIN-CONTAINING PROTEIN 39-RELATED"/>
    <property type="match status" value="1"/>
</dbReference>
<dbReference type="AlphaFoldDB" id="A0AAW0EI57"/>
<dbReference type="Pfam" id="PF12796">
    <property type="entry name" value="Ank_2"/>
    <property type="match status" value="1"/>
</dbReference>
<dbReference type="PRINTS" id="PR01415">
    <property type="entry name" value="ANKYRIN"/>
</dbReference>
<dbReference type="SMART" id="SM00248">
    <property type="entry name" value="ANK"/>
    <property type="match status" value="5"/>
</dbReference>
<dbReference type="InterPro" id="IPR036770">
    <property type="entry name" value="Ankyrin_rpt-contain_sf"/>
</dbReference>
<dbReference type="Proteomes" id="UP001362999">
    <property type="component" value="Unassembled WGS sequence"/>
</dbReference>
<accession>A0AAW0EI57</accession>